<dbReference type="AlphaFoldDB" id="A0A890CJV3"/>
<dbReference type="InterPro" id="IPR020568">
    <property type="entry name" value="Ribosomal_Su5_D2-typ_SF"/>
</dbReference>
<evidence type="ECO:0000256" key="3">
    <source>
        <dbReference type="ARBA" id="ARBA00023274"/>
    </source>
</evidence>
<name>A0A890CJV3_9STRA</name>
<evidence type="ECO:0000313" key="6">
    <source>
        <dbReference type="EMBL" id="QRG32244.1"/>
    </source>
</evidence>
<dbReference type="NCBIfam" id="NF001099">
    <property type="entry name" value="PRK00132.1"/>
    <property type="match status" value="1"/>
</dbReference>
<protein>
    <recommendedName>
        <fullName evidence="4">Small ribosomal subunit protein uS9c</fullName>
    </recommendedName>
</protein>
<dbReference type="EMBL" id="MT872225">
    <property type="protein sequence ID" value="QRG32244.1"/>
    <property type="molecule type" value="Genomic_DNA"/>
</dbReference>
<dbReference type="GO" id="GO:0003723">
    <property type="term" value="F:RNA binding"/>
    <property type="evidence" value="ECO:0007669"/>
    <property type="project" value="TreeGrafter"/>
</dbReference>
<dbReference type="GO" id="GO:0006412">
    <property type="term" value="P:translation"/>
    <property type="evidence" value="ECO:0007669"/>
    <property type="project" value="UniProtKB-UniRule"/>
</dbReference>
<dbReference type="InterPro" id="IPR020574">
    <property type="entry name" value="Ribosomal_uS9_CS"/>
</dbReference>
<keyword evidence="6" id="KW-0150">Chloroplast</keyword>
<evidence type="ECO:0000256" key="5">
    <source>
        <dbReference type="RuleBase" id="RU003815"/>
    </source>
</evidence>
<evidence type="ECO:0000256" key="4">
    <source>
        <dbReference type="HAMAP-Rule" id="MF_00532"/>
    </source>
</evidence>
<dbReference type="InterPro" id="IPR023035">
    <property type="entry name" value="Ribosomal_uS9_bac/plastid"/>
</dbReference>
<dbReference type="PROSITE" id="PS00360">
    <property type="entry name" value="RIBOSOMAL_S9"/>
    <property type="match status" value="1"/>
</dbReference>
<dbReference type="InterPro" id="IPR014721">
    <property type="entry name" value="Ribsml_uS5_D2-typ_fold_subgr"/>
</dbReference>
<keyword evidence="2 4" id="KW-0689">Ribosomal protein</keyword>
<geneLocation type="chloroplast" evidence="6"/>
<evidence type="ECO:0000256" key="2">
    <source>
        <dbReference type="ARBA" id="ARBA00022980"/>
    </source>
</evidence>
<dbReference type="GO" id="GO:0003735">
    <property type="term" value="F:structural constituent of ribosome"/>
    <property type="evidence" value="ECO:0007669"/>
    <property type="project" value="InterPro"/>
</dbReference>
<gene>
    <name evidence="4 6" type="primary">rps9</name>
</gene>
<dbReference type="InterPro" id="IPR000754">
    <property type="entry name" value="Ribosomal_uS9"/>
</dbReference>
<keyword evidence="6" id="KW-0934">Plastid</keyword>
<comment type="subcellular location">
    <subcellularLocation>
        <location evidence="4">Plastid</location>
        <location evidence="4">Chloroplast</location>
    </subcellularLocation>
</comment>
<dbReference type="Pfam" id="PF00380">
    <property type="entry name" value="Ribosomal_S9"/>
    <property type="match status" value="1"/>
</dbReference>
<reference evidence="6" key="1">
    <citation type="submission" date="2020-08" db="EMBL/GenBank/DDBJ databases">
        <title>Environmental palaeogenomic reconstruction of an Ice Age algal population.</title>
        <authorList>
            <person name="Lammers Y."/>
            <person name="Heintzman P.D."/>
            <person name="Alsos I.G."/>
        </authorList>
    </citation>
    <scope>NUCLEOTIDE SEQUENCE</scope>
</reference>
<dbReference type="PANTHER" id="PTHR21569:SF1">
    <property type="entry name" value="SMALL RIBOSOMAL SUBUNIT PROTEIN US9M"/>
    <property type="match status" value="1"/>
</dbReference>
<dbReference type="GO" id="GO:0009507">
    <property type="term" value="C:chloroplast"/>
    <property type="evidence" value="ECO:0007669"/>
    <property type="project" value="UniProtKB-SubCell"/>
</dbReference>
<dbReference type="EMBL" id="MT872223">
    <property type="protein sequence ID" value="QRG32000.1"/>
    <property type="molecule type" value="Genomic_DNA"/>
</dbReference>
<comment type="similarity">
    <text evidence="1 4 5">Belongs to the universal ribosomal protein uS9 family.</text>
</comment>
<sequence>MITFEKNSILATGVGRRKSASALVKILSGTGEIVINQKPGVDYFHSVANGLGICRTPLEIFQSDKAYNIIIEVSGGGLQGQTQAIRLAVAKAISSLDSAKRVKLRNLGLLTRDTRIKERKKYGLKKARKAPQYSKR</sequence>
<evidence type="ECO:0000256" key="1">
    <source>
        <dbReference type="ARBA" id="ARBA00005251"/>
    </source>
</evidence>
<keyword evidence="3 4" id="KW-0687">Ribonucleoprotein</keyword>
<dbReference type="PANTHER" id="PTHR21569">
    <property type="entry name" value="RIBOSOMAL PROTEIN S9"/>
    <property type="match status" value="1"/>
</dbReference>
<dbReference type="Gene3D" id="3.30.230.10">
    <property type="match status" value="1"/>
</dbReference>
<dbReference type="FunFam" id="3.30.230.10:FF:000001">
    <property type="entry name" value="30S ribosomal protein S9"/>
    <property type="match status" value="1"/>
</dbReference>
<dbReference type="GO" id="GO:0015935">
    <property type="term" value="C:small ribosomal subunit"/>
    <property type="evidence" value="ECO:0007669"/>
    <property type="project" value="UniProtKB-ARBA"/>
</dbReference>
<proteinExistence type="inferred from homology"/>
<dbReference type="SUPFAM" id="SSF54211">
    <property type="entry name" value="Ribosomal protein S5 domain 2-like"/>
    <property type="match status" value="1"/>
</dbReference>
<organism evidence="6">
    <name type="scientific">Nannochloropsis limnetica</name>
    <dbReference type="NCBI Taxonomy" id="120807"/>
    <lineage>
        <taxon>Eukaryota</taxon>
        <taxon>Sar</taxon>
        <taxon>Stramenopiles</taxon>
        <taxon>Ochrophyta</taxon>
        <taxon>Eustigmatophyceae</taxon>
        <taxon>Eustigmatales</taxon>
        <taxon>Monodopsidaceae</taxon>
        <taxon>Nannochloropsis</taxon>
    </lineage>
</organism>
<accession>A0A890CJV3</accession>
<dbReference type="HAMAP" id="MF_00532_B">
    <property type="entry name" value="Ribosomal_uS9_B"/>
    <property type="match status" value="1"/>
</dbReference>